<dbReference type="GO" id="GO:0005737">
    <property type="term" value="C:cytoplasm"/>
    <property type="evidence" value="ECO:0007669"/>
    <property type="project" value="TreeGrafter"/>
</dbReference>
<proteinExistence type="inferred from homology"/>
<comment type="similarity">
    <text evidence="2 7">Belongs to the metallo-dependent hydrolases superfamily. DHOase family. Class I DHOase subfamily.</text>
</comment>
<feature type="binding site" evidence="7">
    <location>
        <position position="321"/>
    </location>
    <ligand>
        <name>substrate</name>
    </ligand>
</feature>
<dbReference type="STRING" id="172713.GCA_001705305_05166"/>
<dbReference type="InterPro" id="IPR050138">
    <property type="entry name" value="DHOase/Allantoinase_Hydrolase"/>
</dbReference>
<feature type="binding site" evidence="7">
    <location>
        <position position="72"/>
    </location>
    <ligand>
        <name>Zn(2+)</name>
        <dbReference type="ChEBI" id="CHEBI:29105"/>
        <label>1</label>
    </ligand>
</feature>
<evidence type="ECO:0000256" key="5">
    <source>
        <dbReference type="ARBA" id="ARBA00022833"/>
    </source>
</evidence>
<dbReference type="Pfam" id="PF12890">
    <property type="entry name" value="DHOase"/>
    <property type="match status" value="1"/>
</dbReference>
<feature type="binding site" evidence="7">
    <location>
        <position position="164"/>
    </location>
    <ligand>
        <name>Zn(2+)</name>
        <dbReference type="ChEBI" id="CHEBI:29105"/>
        <label>1</label>
    </ligand>
</feature>
<evidence type="ECO:0000256" key="2">
    <source>
        <dbReference type="ARBA" id="ARBA00010286"/>
    </source>
</evidence>
<dbReference type="NCBIfam" id="NF006837">
    <property type="entry name" value="PRK09357.1-2"/>
    <property type="match status" value="1"/>
</dbReference>
<feature type="binding site" evidence="7">
    <location>
        <position position="290"/>
    </location>
    <ligand>
        <name>substrate</name>
    </ligand>
</feature>
<dbReference type="KEGG" id="pkb:B4V02_08850"/>
<dbReference type="OrthoDB" id="9765462at2"/>
<keyword evidence="11" id="KW-1185">Reference proteome</keyword>
<dbReference type="SUPFAM" id="SSF51338">
    <property type="entry name" value="Composite domain of metallo-dependent hydrolases"/>
    <property type="match status" value="1"/>
</dbReference>
<organism evidence="10 11">
    <name type="scientific">Paenibacillus kribbensis</name>
    <dbReference type="NCBI Taxonomy" id="172713"/>
    <lineage>
        <taxon>Bacteria</taxon>
        <taxon>Bacillati</taxon>
        <taxon>Bacillota</taxon>
        <taxon>Bacilli</taxon>
        <taxon>Bacillales</taxon>
        <taxon>Paenibacillaceae</taxon>
        <taxon>Paenibacillus</taxon>
    </lineage>
</organism>
<evidence type="ECO:0000259" key="8">
    <source>
        <dbReference type="Pfam" id="PF07969"/>
    </source>
</evidence>
<feature type="binding site" evidence="7">
    <location>
        <position position="317"/>
    </location>
    <ligand>
        <name>Zn(2+)</name>
        <dbReference type="ChEBI" id="CHEBI:29105"/>
        <label>1</label>
    </ligand>
</feature>
<dbReference type="InterPro" id="IPR032466">
    <property type="entry name" value="Metal_Hydrolase"/>
</dbReference>
<dbReference type="GO" id="GO:0004151">
    <property type="term" value="F:dihydroorotase activity"/>
    <property type="evidence" value="ECO:0007669"/>
    <property type="project" value="UniProtKB-UniRule"/>
</dbReference>
<sequence>MKQLIMNASVLNEQGEAELKSILIADGKIAAIVNEGSGLSVLIPEGASEKERHIEKIDAQGKLVIPGLIDMHVHLREPGFEYKETIATGSRAAVKGGFTTIACMPNTRPVTDNVDTVQLVLKKGEEAGLAKVLPYAAITKNELGRELTDFEALKAAGAIGFTDDGVGVQSAQMMKDAMARAKALDMPVIAHCEDNTLVEGAAVTDGEFAKRHGLKGIPNESEAIHVGRDILLSEATGAHYHVCHVSTEQSVRLIRHAKSFGIKVTAEVCPHHLVLSDEDIPGLDANWKMNPPLRSPRDVQACIEGLEDGTIDMIVTDHAAHSEEEKAKGMELAPFGIVGFETAFPLLYTKFVATGQWTLDFLVRRMTADPARVFRLNTGRLEEGAPADLTMIDLEQEQAVDPQTFASKGRNTPFTGWKLKGWPVKTWVDGKLVWSADQAN</sequence>
<dbReference type="Pfam" id="PF07969">
    <property type="entry name" value="Amidohydro_3"/>
    <property type="match status" value="1"/>
</dbReference>
<dbReference type="Gene3D" id="3.20.20.140">
    <property type="entry name" value="Metal-dependent hydrolases"/>
    <property type="match status" value="1"/>
</dbReference>
<comment type="pathway">
    <text evidence="7">Pyrimidine metabolism; UMP biosynthesis via de novo pathway; (S)-dihydroorotate from bicarbonate: step 3/3.</text>
</comment>
<dbReference type="CDD" id="cd01317">
    <property type="entry name" value="DHOase_IIa"/>
    <property type="match status" value="1"/>
</dbReference>
<evidence type="ECO:0000256" key="7">
    <source>
        <dbReference type="HAMAP-Rule" id="MF_00220"/>
    </source>
</evidence>
<protein>
    <recommendedName>
        <fullName evidence="7">Dihydroorotase</fullName>
        <shortName evidence="7">DHOase</shortName>
        <ecNumber evidence="7">3.5.2.3</ecNumber>
    </recommendedName>
</protein>
<comment type="function">
    <text evidence="1 7">Catalyzes the reversible cyclization of carbamoyl aspartate to dihydroorotate.</text>
</comment>
<keyword evidence="4 7" id="KW-0378">Hydrolase</keyword>
<evidence type="ECO:0000256" key="6">
    <source>
        <dbReference type="ARBA" id="ARBA00022975"/>
    </source>
</evidence>
<name>A0A222WJW9_9BACL</name>
<feature type="binding site" evidence="7">
    <location>
        <position position="164"/>
    </location>
    <ligand>
        <name>Zn(2+)</name>
        <dbReference type="ChEBI" id="CHEBI:29105"/>
        <label>2</label>
    </ligand>
</feature>
<dbReference type="GO" id="GO:0004038">
    <property type="term" value="F:allantoinase activity"/>
    <property type="evidence" value="ECO:0007669"/>
    <property type="project" value="TreeGrafter"/>
</dbReference>
<keyword evidence="3 7" id="KW-0479">Metal-binding</keyword>
<dbReference type="SUPFAM" id="SSF51556">
    <property type="entry name" value="Metallo-dependent hydrolases"/>
    <property type="match status" value="1"/>
</dbReference>
<dbReference type="GO" id="GO:0006145">
    <property type="term" value="P:purine nucleobase catabolic process"/>
    <property type="evidence" value="ECO:0007669"/>
    <property type="project" value="TreeGrafter"/>
</dbReference>
<dbReference type="PANTHER" id="PTHR43668:SF2">
    <property type="entry name" value="ALLANTOINASE"/>
    <property type="match status" value="1"/>
</dbReference>
<feature type="binding site" evidence="7">
    <location>
        <position position="74"/>
    </location>
    <ligand>
        <name>Zn(2+)</name>
        <dbReference type="ChEBI" id="CHEBI:29105"/>
        <label>1</label>
    </ligand>
</feature>
<dbReference type="InterPro" id="IPR004722">
    <property type="entry name" value="DHOase"/>
</dbReference>
<dbReference type="EMBL" id="CP020028">
    <property type="protein sequence ID" value="ASR46780.1"/>
    <property type="molecule type" value="Genomic_DNA"/>
</dbReference>
<feature type="binding site" evidence="7">
    <location>
        <position position="244"/>
    </location>
    <ligand>
        <name>Zn(2+)</name>
        <dbReference type="ChEBI" id="CHEBI:29105"/>
        <label>2</label>
    </ligand>
</feature>
<evidence type="ECO:0000259" key="9">
    <source>
        <dbReference type="Pfam" id="PF12890"/>
    </source>
</evidence>
<gene>
    <name evidence="7" type="primary">pyrC</name>
    <name evidence="10" type="ORF">B4V02_08850</name>
</gene>
<dbReference type="InterPro" id="IPR002195">
    <property type="entry name" value="Dihydroorotase_CS"/>
</dbReference>
<keyword evidence="6 7" id="KW-0665">Pyrimidine biosynthesis</keyword>
<dbReference type="PANTHER" id="PTHR43668">
    <property type="entry name" value="ALLANTOINASE"/>
    <property type="match status" value="1"/>
</dbReference>
<dbReference type="InterPro" id="IPR013108">
    <property type="entry name" value="Amidohydro_3"/>
</dbReference>
<dbReference type="UniPathway" id="UPA00070">
    <property type="reaction ID" value="UER00117"/>
</dbReference>
<dbReference type="RefSeq" id="WP_094154507.1">
    <property type="nucleotide sequence ID" value="NZ_CP020028.1"/>
</dbReference>
<evidence type="ECO:0000256" key="3">
    <source>
        <dbReference type="ARBA" id="ARBA00022723"/>
    </source>
</evidence>
<feature type="binding site" evidence="7">
    <location>
        <begin position="74"/>
        <end position="76"/>
    </location>
    <ligand>
        <name>substrate</name>
    </ligand>
</feature>
<dbReference type="InterPro" id="IPR024403">
    <property type="entry name" value="DHOase_cat"/>
</dbReference>
<evidence type="ECO:0000256" key="4">
    <source>
        <dbReference type="ARBA" id="ARBA00022801"/>
    </source>
</evidence>
<comment type="catalytic activity">
    <reaction evidence="7">
        <text>(S)-dihydroorotate + H2O = N-carbamoyl-L-aspartate + H(+)</text>
        <dbReference type="Rhea" id="RHEA:24296"/>
        <dbReference type="ChEBI" id="CHEBI:15377"/>
        <dbReference type="ChEBI" id="CHEBI:15378"/>
        <dbReference type="ChEBI" id="CHEBI:30864"/>
        <dbReference type="ChEBI" id="CHEBI:32814"/>
        <dbReference type="EC" id="3.5.2.3"/>
    </reaction>
</comment>
<dbReference type="InterPro" id="IPR011059">
    <property type="entry name" value="Metal-dep_hydrolase_composite"/>
</dbReference>
<keyword evidence="5 7" id="KW-0862">Zinc</keyword>
<feature type="domain" description="Dihydroorotase catalytic" evidence="9">
    <location>
        <begin position="61"/>
        <end position="249"/>
    </location>
</feature>
<dbReference type="PROSITE" id="PS00482">
    <property type="entry name" value="DIHYDROOROTASE_1"/>
    <property type="match status" value="1"/>
</dbReference>
<feature type="binding site" evidence="7">
    <location>
        <position position="106"/>
    </location>
    <ligand>
        <name>substrate</name>
    </ligand>
</feature>
<dbReference type="GO" id="GO:0044205">
    <property type="term" value="P:'de novo' UMP biosynthetic process"/>
    <property type="evidence" value="ECO:0007669"/>
    <property type="project" value="UniProtKB-UniRule"/>
</dbReference>
<dbReference type="Proteomes" id="UP000214666">
    <property type="component" value="Chromosome"/>
</dbReference>
<dbReference type="AlphaFoldDB" id="A0A222WJW9"/>
<feature type="binding site" evidence="7">
    <location>
        <begin position="335"/>
        <end position="336"/>
    </location>
    <ligand>
        <name>substrate</name>
    </ligand>
</feature>
<evidence type="ECO:0000256" key="1">
    <source>
        <dbReference type="ARBA" id="ARBA00002368"/>
    </source>
</evidence>
<dbReference type="Gene3D" id="2.30.40.10">
    <property type="entry name" value="Urease, subunit C, domain 1"/>
    <property type="match status" value="1"/>
</dbReference>
<dbReference type="GO" id="GO:0008270">
    <property type="term" value="F:zinc ion binding"/>
    <property type="evidence" value="ECO:0007669"/>
    <property type="project" value="UniProtKB-UniRule"/>
</dbReference>
<dbReference type="EC" id="3.5.2.3" evidence="7"/>
<comment type="cofactor">
    <cofactor evidence="7">
        <name>Zn(2+)</name>
        <dbReference type="ChEBI" id="CHEBI:29105"/>
    </cofactor>
    <text evidence="7">Binds 2 Zn(2+) ions per subunit.</text>
</comment>
<feature type="binding site" evidence="7">
    <location>
        <position position="191"/>
    </location>
    <ligand>
        <name>Zn(2+)</name>
        <dbReference type="ChEBI" id="CHEBI:29105"/>
        <label>2</label>
    </ligand>
</feature>
<dbReference type="HAMAP" id="MF_00220_B">
    <property type="entry name" value="PyrC_classI_B"/>
    <property type="match status" value="1"/>
</dbReference>
<accession>A0A222WJW9</accession>
<evidence type="ECO:0000313" key="11">
    <source>
        <dbReference type="Proteomes" id="UP000214666"/>
    </source>
</evidence>
<evidence type="ECO:0000313" key="10">
    <source>
        <dbReference type="EMBL" id="ASR46780.1"/>
    </source>
</evidence>
<feature type="active site" evidence="7">
    <location>
        <position position="317"/>
    </location>
</feature>
<reference evidence="10 11" key="1">
    <citation type="submission" date="2017-03" db="EMBL/GenBank/DDBJ databases">
        <title>Complete genome sequence of Paenibacillus Kribbensis producing bioflocculants.</title>
        <authorList>
            <person name="Lee H.-G."/>
            <person name="Oh H.-M."/>
        </authorList>
    </citation>
    <scope>NUCLEOTIDE SEQUENCE [LARGE SCALE GENOMIC DNA]</scope>
    <source>
        <strain evidence="10 11">AM49</strain>
    </source>
</reference>
<feature type="domain" description="Amidohydrolase 3" evidence="8">
    <location>
        <begin position="358"/>
        <end position="433"/>
    </location>
</feature>
<dbReference type="NCBIfam" id="TIGR00857">
    <property type="entry name" value="pyrC_multi"/>
    <property type="match status" value="1"/>
</dbReference>